<evidence type="ECO:0000313" key="1">
    <source>
        <dbReference type="EMBL" id="KXN69032.1"/>
    </source>
</evidence>
<dbReference type="AlphaFoldDB" id="A0A137P1Z5"/>
<gene>
    <name evidence="1" type="ORF">CONCODRAFT_100202</name>
</gene>
<dbReference type="Proteomes" id="UP000070444">
    <property type="component" value="Unassembled WGS sequence"/>
</dbReference>
<sequence>MLPFIYFCLFPFFCSGIFLNYIKLLREIEEDINKPCTIQGHSYLSILDRFELNHRLREMGKGNGCYYRSYIQLASGDRVFYPEFLPLTIDKIKYTVNAPRTYKHTHELLKQLPSHYEPSIISKILFSKPSASREPEKTTTSKHCSIPKFDSIPKTPPKTKFNYFQCSKDYIIPAIFIILGLFFELRESRIRYYMSNYGYLRLKMPDTSSIKHKLCFCIGKLRRFFVNVKLSLLSRFKRQPLKKHKFSKPLQNLKPLTFTGKFSEVRVFLKQLDLIFKVDRENFDNDSKKVIFAMFHLSPDVFEFVNDYIEQTVHLKNCRYKEFAHVLKTFYSANVKPECLREQLDLIYLSQYQDVVHYCRQIISLCLKFSLSQPDICKIMIEMLSNELGGDLDDGIRSTTDLGEFISKVAELSKNLPCFHSDFSSECSCQLNQHEEYTPSNERISTSTAFFT</sequence>
<proteinExistence type="predicted"/>
<reference evidence="1 2" key="1">
    <citation type="journal article" date="2015" name="Genome Biol. Evol.">
        <title>Phylogenomic analyses indicate that early fungi evolved digesting cell walls of algal ancestors of land plants.</title>
        <authorList>
            <person name="Chang Y."/>
            <person name="Wang S."/>
            <person name="Sekimoto S."/>
            <person name="Aerts A.L."/>
            <person name="Choi C."/>
            <person name="Clum A."/>
            <person name="LaButti K.M."/>
            <person name="Lindquist E.A."/>
            <person name="Yee Ngan C."/>
            <person name="Ohm R.A."/>
            <person name="Salamov A.A."/>
            <person name="Grigoriev I.V."/>
            <person name="Spatafora J.W."/>
            <person name="Berbee M.L."/>
        </authorList>
    </citation>
    <scope>NUCLEOTIDE SEQUENCE [LARGE SCALE GENOMIC DNA]</scope>
    <source>
        <strain evidence="1 2">NRRL 28638</strain>
    </source>
</reference>
<organism evidence="1 2">
    <name type="scientific">Conidiobolus coronatus (strain ATCC 28846 / CBS 209.66 / NRRL 28638)</name>
    <name type="common">Delacroixia coronata</name>
    <dbReference type="NCBI Taxonomy" id="796925"/>
    <lineage>
        <taxon>Eukaryota</taxon>
        <taxon>Fungi</taxon>
        <taxon>Fungi incertae sedis</taxon>
        <taxon>Zoopagomycota</taxon>
        <taxon>Entomophthoromycotina</taxon>
        <taxon>Entomophthoromycetes</taxon>
        <taxon>Entomophthorales</taxon>
        <taxon>Ancylistaceae</taxon>
        <taxon>Conidiobolus</taxon>
    </lineage>
</organism>
<dbReference type="EMBL" id="KQ964551">
    <property type="protein sequence ID" value="KXN69032.1"/>
    <property type="molecule type" value="Genomic_DNA"/>
</dbReference>
<keyword evidence="2" id="KW-1185">Reference proteome</keyword>
<accession>A0A137P1Z5</accession>
<name>A0A137P1Z5_CONC2</name>
<evidence type="ECO:0000313" key="2">
    <source>
        <dbReference type="Proteomes" id="UP000070444"/>
    </source>
</evidence>
<protein>
    <submittedName>
        <fullName evidence="1">Uncharacterized protein</fullName>
    </submittedName>
</protein>